<dbReference type="Proteomes" id="UP000036681">
    <property type="component" value="Unplaced"/>
</dbReference>
<proteinExistence type="predicted"/>
<dbReference type="AlphaFoldDB" id="A0A0M3IIA2"/>
<evidence type="ECO:0000313" key="1">
    <source>
        <dbReference type="Proteomes" id="UP000036681"/>
    </source>
</evidence>
<dbReference type="WBParaSite" id="ALUE_0001825001-mRNA-1">
    <property type="protein sequence ID" value="ALUE_0001825001-mRNA-1"/>
    <property type="gene ID" value="ALUE_0001825001"/>
</dbReference>
<name>A0A0M3IIA2_ASCLU</name>
<organism evidence="1 2">
    <name type="scientific">Ascaris lumbricoides</name>
    <name type="common">Giant roundworm</name>
    <dbReference type="NCBI Taxonomy" id="6252"/>
    <lineage>
        <taxon>Eukaryota</taxon>
        <taxon>Metazoa</taxon>
        <taxon>Ecdysozoa</taxon>
        <taxon>Nematoda</taxon>
        <taxon>Chromadorea</taxon>
        <taxon>Rhabditida</taxon>
        <taxon>Spirurina</taxon>
        <taxon>Ascaridomorpha</taxon>
        <taxon>Ascaridoidea</taxon>
        <taxon>Ascarididae</taxon>
        <taxon>Ascaris</taxon>
    </lineage>
</organism>
<reference evidence="2" key="1">
    <citation type="submission" date="2017-02" db="UniProtKB">
        <authorList>
            <consortium name="WormBaseParasite"/>
        </authorList>
    </citation>
    <scope>IDENTIFICATION</scope>
</reference>
<evidence type="ECO:0000313" key="2">
    <source>
        <dbReference type="WBParaSite" id="ALUE_0001825001-mRNA-1"/>
    </source>
</evidence>
<accession>A0A0M3IIA2</accession>
<protein>
    <submittedName>
        <fullName evidence="2">Spore coat protein</fullName>
    </submittedName>
</protein>
<sequence>MTCTRDLRNTCCFTVGGNLFNNSLRSLPKVSKTAAFGCDCDDTI</sequence>
<keyword evidence="1" id="KW-1185">Reference proteome</keyword>